<dbReference type="EMBL" id="NIZV01000452">
    <property type="protein sequence ID" value="RSL89364.1"/>
    <property type="molecule type" value="Genomic_DNA"/>
</dbReference>
<accession>A0A428SHX9</accession>
<dbReference type="InterPro" id="IPR011009">
    <property type="entry name" value="Kinase-like_dom_sf"/>
</dbReference>
<dbReference type="Gene3D" id="3.90.1200.10">
    <property type="match status" value="1"/>
</dbReference>
<evidence type="ECO:0000256" key="2">
    <source>
        <dbReference type="ARBA" id="ARBA00048655"/>
    </source>
</evidence>
<reference evidence="3 4" key="1">
    <citation type="submission" date="2017-06" db="EMBL/GenBank/DDBJ databases">
        <title>Cmopartive genomic analysis of Ambrosia Fusariam Clade fungi.</title>
        <authorList>
            <person name="Stajich J.E."/>
            <person name="Carrillo J."/>
            <person name="Kijimoto T."/>
            <person name="Eskalen A."/>
            <person name="O'Donnell K."/>
            <person name="Kasson M."/>
        </authorList>
    </citation>
    <scope>NUCLEOTIDE SEQUENCE [LARGE SCALE GENOMIC DNA]</scope>
    <source>
        <strain evidence="3 4">NRRL 20438</strain>
    </source>
</reference>
<protein>
    <recommendedName>
        <fullName evidence="1">protein-ribulosamine 3-kinase</fullName>
        <ecNumber evidence="1">2.7.1.172</ecNumber>
    </recommendedName>
</protein>
<evidence type="ECO:0000256" key="1">
    <source>
        <dbReference type="ARBA" id="ARBA00011961"/>
    </source>
</evidence>
<dbReference type="Proteomes" id="UP000288429">
    <property type="component" value="Unassembled WGS sequence"/>
</dbReference>
<proteinExistence type="predicted"/>
<name>A0A428SHX9_9HYPO</name>
<comment type="catalytic activity">
    <reaction evidence="2">
        <text>N(6)-D-ribulosyl-L-lysyl-[protein] + ATP = N(6)-(3-O-phospho-D-ribulosyl)-L-lysyl-[protein] + ADP + H(+)</text>
        <dbReference type="Rhea" id="RHEA:48432"/>
        <dbReference type="Rhea" id="RHEA-COMP:12103"/>
        <dbReference type="Rhea" id="RHEA-COMP:12104"/>
        <dbReference type="ChEBI" id="CHEBI:15378"/>
        <dbReference type="ChEBI" id="CHEBI:30616"/>
        <dbReference type="ChEBI" id="CHEBI:90418"/>
        <dbReference type="ChEBI" id="CHEBI:90420"/>
        <dbReference type="ChEBI" id="CHEBI:456216"/>
        <dbReference type="EC" id="2.7.1.172"/>
    </reaction>
    <physiologicalReaction direction="left-to-right" evidence="2">
        <dbReference type="Rhea" id="RHEA:48433"/>
    </physiologicalReaction>
</comment>
<keyword evidence="4" id="KW-1185">Reference proteome</keyword>
<dbReference type="SUPFAM" id="SSF56112">
    <property type="entry name" value="Protein kinase-like (PK-like)"/>
    <property type="match status" value="1"/>
</dbReference>
<evidence type="ECO:0000313" key="3">
    <source>
        <dbReference type="EMBL" id="RSL89364.1"/>
    </source>
</evidence>
<dbReference type="GO" id="GO:0102193">
    <property type="term" value="F:protein-ribulosamine 3-kinase activity"/>
    <property type="evidence" value="ECO:0007669"/>
    <property type="project" value="UniProtKB-EC"/>
</dbReference>
<dbReference type="PANTHER" id="PTHR12149:SF8">
    <property type="entry name" value="PROTEIN-RIBULOSAMINE 3-KINASE"/>
    <property type="match status" value="1"/>
</dbReference>
<dbReference type="EC" id="2.7.1.172" evidence="1"/>
<comment type="caution">
    <text evidence="3">The sequence shown here is derived from an EMBL/GenBank/DDBJ whole genome shotgun (WGS) entry which is preliminary data.</text>
</comment>
<dbReference type="InterPro" id="IPR016477">
    <property type="entry name" value="Fructo-/Ketosamine-3-kinase"/>
</dbReference>
<sequence>MSEGYWQVQNNAKVHEGPVDLDEAIISRFPPGAIVKNSEGNGRSNWNTTARVDLDIQGSQLSYFLKAIISFTWPVMDIHSSSIQQRTGPDAGPMFRGEYESMKLINKLIPDFSPTPIAWGKLENSDGYFILFSFHDLSEGSPSIPVFTHAVSQLHTLGIDMNPTGKFGFHMPTYNGTLEQDNTWTDTWEEFYSRGMRHMLKLEEEARGPSEELQQLSGPFFNKVIPRLLRPLETGGRSIKPVLLHGDLWLGNVSRQADSGNPLMFDASAFWGHHEYELATLHLVGDDEDCIKWAQECLKSYHEHIPKSEPEGDWDDRHALYSTRVIIHDSALYPEKPHFRRILIEEMKKLVEKFS</sequence>
<dbReference type="AlphaFoldDB" id="A0A428SHX9"/>
<evidence type="ECO:0000313" key="4">
    <source>
        <dbReference type="Proteomes" id="UP000288429"/>
    </source>
</evidence>
<organism evidence="3 4">
    <name type="scientific">Fusarium ambrosium</name>
    <dbReference type="NCBI Taxonomy" id="131363"/>
    <lineage>
        <taxon>Eukaryota</taxon>
        <taxon>Fungi</taxon>
        <taxon>Dikarya</taxon>
        <taxon>Ascomycota</taxon>
        <taxon>Pezizomycotina</taxon>
        <taxon>Sordariomycetes</taxon>
        <taxon>Hypocreomycetidae</taxon>
        <taxon>Hypocreales</taxon>
        <taxon>Nectriaceae</taxon>
        <taxon>Fusarium</taxon>
        <taxon>Fusarium solani species complex</taxon>
    </lineage>
</organism>
<gene>
    <name evidence="3" type="ORF">CDV31_015900</name>
</gene>
<dbReference type="Pfam" id="PF03881">
    <property type="entry name" value="Fructosamin_kin"/>
    <property type="match status" value="1"/>
</dbReference>
<dbReference type="PANTHER" id="PTHR12149">
    <property type="entry name" value="FRUCTOSAMINE 3 KINASE-RELATED PROTEIN"/>
    <property type="match status" value="1"/>
</dbReference>